<evidence type="ECO:0000256" key="3">
    <source>
        <dbReference type="ARBA" id="ARBA00022475"/>
    </source>
</evidence>
<evidence type="ECO:0000256" key="1">
    <source>
        <dbReference type="ARBA" id="ARBA00004651"/>
    </source>
</evidence>
<evidence type="ECO:0000256" key="8">
    <source>
        <dbReference type="SAM" id="Phobius"/>
    </source>
</evidence>
<feature type="compositionally biased region" description="Polar residues" evidence="7">
    <location>
        <begin position="234"/>
        <end position="246"/>
    </location>
</feature>
<dbReference type="GO" id="GO:0015109">
    <property type="term" value="F:chromate transmembrane transporter activity"/>
    <property type="evidence" value="ECO:0007669"/>
    <property type="project" value="InterPro"/>
</dbReference>
<dbReference type="InterPro" id="IPR014047">
    <property type="entry name" value="Chr_Tranpt_l_chain"/>
</dbReference>
<accession>A0A165MI91</accession>
<evidence type="ECO:0000256" key="5">
    <source>
        <dbReference type="ARBA" id="ARBA00022989"/>
    </source>
</evidence>
<sequence>MASRRTLGRRVVETVRQYWHLGCTSFGGPGVHVVILRQRFVDTLQWVDNKTFADLFALGNALPGPGSTQLAFSIATVRNGAVSGLVAFLLWSLPGAIGMASLGAGVRQFPERIPPIVLALLTGLNAAAVGLIALAAFQLSSSCITDPVTRLIVLASASIGICVHAPWVYPVLIVAGGVTTLVIDYRQRILARICARRIRHASSDIQLQCLEQPPSHPSPAVTARSEHQLRRRSQTSGDDANTLATNDGASSESPLIVLDKRIAALTGLLFIMLLVIPLAVRNSLDKPPVELDFFSNMVIAGVIIFGGGPVVVPLLRGYTVDNGWVDSREFLLGFAILQAFPGPNFNFAAYLGVLVVHDNPALGAFLGWVGIFAPGLLLKLALLPAYSSWRRLDIVKSVLRGLNSAASGLVWTAVWQLFLVGYIYTPASGVPTSTTSAASASGPLTADPFWGVVAASAFVATQWFRAPPAVTVIGGALAGLCWFGVVGPRGTERQQLVWK</sequence>
<dbReference type="EMBL" id="KV425911">
    <property type="protein sequence ID" value="KZV99305.1"/>
    <property type="molecule type" value="Genomic_DNA"/>
</dbReference>
<dbReference type="PANTHER" id="PTHR33567:SF3">
    <property type="entry name" value="CHROMATE ION TRANSPORTER (EUROFUNG)"/>
    <property type="match status" value="1"/>
</dbReference>
<feature type="transmembrane region" description="Helical" evidence="8">
    <location>
        <begin position="81"/>
        <end position="104"/>
    </location>
</feature>
<name>A0A165MI91_EXIGL</name>
<protein>
    <submittedName>
        <fullName evidence="9">Chromate transporter</fullName>
    </submittedName>
</protein>
<feature type="transmembrane region" description="Helical" evidence="8">
    <location>
        <begin position="365"/>
        <end position="386"/>
    </location>
</feature>
<feature type="transmembrane region" description="Helical" evidence="8">
    <location>
        <begin position="262"/>
        <end position="281"/>
    </location>
</feature>
<comment type="similarity">
    <text evidence="2">Belongs to the chromate ion transporter (CHR) (TC 2.A.51) family.</text>
</comment>
<dbReference type="PIRSF" id="PIRSF004810">
    <property type="entry name" value="ChrA"/>
    <property type="match status" value="1"/>
</dbReference>
<evidence type="ECO:0000313" key="10">
    <source>
        <dbReference type="Proteomes" id="UP000077266"/>
    </source>
</evidence>
<evidence type="ECO:0000256" key="7">
    <source>
        <dbReference type="SAM" id="MobiDB-lite"/>
    </source>
</evidence>
<dbReference type="InterPro" id="IPR003370">
    <property type="entry name" value="Chromate_transpt"/>
</dbReference>
<keyword evidence="4 8" id="KW-0812">Transmembrane</keyword>
<gene>
    <name evidence="9" type="ORF">EXIGLDRAFT_640774</name>
</gene>
<dbReference type="STRING" id="1314781.A0A165MI91"/>
<evidence type="ECO:0000313" key="9">
    <source>
        <dbReference type="EMBL" id="KZV99305.1"/>
    </source>
</evidence>
<feature type="region of interest" description="Disordered" evidence="7">
    <location>
        <begin position="210"/>
        <end position="246"/>
    </location>
</feature>
<reference evidence="9 10" key="1">
    <citation type="journal article" date="2016" name="Mol. Biol. Evol.">
        <title>Comparative Genomics of Early-Diverging Mushroom-Forming Fungi Provides Insights into the Origins of Lignocellulose Decay Capabilities.</title>
        <authorList>
            <person name="Nagy L.G."/>
            <person name="Riley R."/>
            <person name="Tritt A."/>
            <person name="Adam C."/>
            <person name="Daum C."/>
            <person name="Floudas D."/>
            <person name="Sun H."/>
            <person name="Yadav J.S."/>
            <person name="Pangilinan J."/>
            <person name="Larsson K.H."/>
            <person name="Matsuura K."/>
            <person name="Barry K."/>
            <person name="Labutti K."/>
            <person name="Kuo R."/>
            <person name="Ohm R.A."/>
            <person name="Bhattacharya S.S."/>
            <person name="Shirouzu T."/>
            <person name="Yoshinaga Y."/>
            <person name="Martin F.M."/>
            <person name="Grigoriev I.V."/>
            <person name="Hibbett D.S."/>
        </authorList>
    </citation>
    <scope>NUCLEOTIDE SEQUENCE [LARGE SCALE GENOMIC DNA]</scope>
    <source>
        <strain evidence="9 10">HHB12029</strain>
    </source>
</reference>
<dbReference type="AlphaFoldDB" id="A0A165MI91"/>
<feature type="transmembrane region" description="Helical" evidence="8">
    <location>
        <begin position="293"/>
        <end position="318"/>
    </location>
</feature>
<dbReference type="InParanoid" id="A0A165MI91"/>
<feature type="transmembrane region" description="Helical" evidence="8">
    <location>
        <begin position="116"/>
        <end position="139"/>
    </location>
</feature>
<dbReference type="Proteomes" id="UP000077266">
    <property type="component" value="Unassembled WGS sequence"/>
</dbReference>
<keyword evidence="10" id="KW-1185">Reference proteome</keyword>
<dbReference type="OrthoDB" id="2160638at2759"/>
<keyword evidence="6 8" id="KW-0472">Membrane</keyword>
<feature type="transmembrane region" description="Helical" evidence="8">
    <location>
        <begin position="398"/>
        <end position="424"/>
    </location>
</feature>
<feature type="transmembrane region" description="Helical" evidence="8">
    <location>
        <begin position="330"/>
        <end position="353"/>
    </location>
</feature>
<comment type="subcellular location">
    <subcellularLocation>
        <location evidence="1">Cell membrane</location>
        <topology evidence="1">Multi-pass membrane protein</topology>
    </subcellularLocation>
</comment>
<evidence type="ECO:0000256" key="6">
    <source>
        <dbReference type="ARBA" id="ARBA00023136"/>
    </source>
</evidence>
<dbReference type="PANTHER" id="PTHR33567">
    <property type="entry name" value="CHROMATE ION TRANSPORTER (EUROFUNG)"/>
    <property type="match status" value="1"/>
</dbReference>
<keyword evidence="3" id="KW-1003">Cell membrane</keyword>
<keyword evidence="5 8" id="KW-1133">Transmembrane helix</keyword>
<feature type="transmembrane region" description="Helical" evidence="8">
    <location>
        <begin position="151"/>
        <end position="183"/>
    </location>
</feature>
<feature type="transmembrane region" description="Helical" evidence="8">
    <location>
        <begin position="466"/>
        <end position="486"/>
    </location>
</feature>
<dbReference type="Pfam" id="PF02417">
    <property type="entry name" value="Chromate_transp"/>
    <property type="match status" value="2"/>
</dbReference>
<proteinExistence type="inferred from homology"/>
<evidence type="ECO:0000256" key="4">
    <source>
        <dbReference type="ARBA" id="ARBA00022692"/>
    </source>
</evidence>
<dbReference type="GO" id="GO:0005886">
    <property type="term" value="C:plasma membrane"/>
    <property type="evidence" value="ECO:0007669"/>
    <property type="project" value="UniProtKB-SubCell"/>
</dbReference>
<evidence type="ECO:0000256" key="2">
    <source>
        <dbReference type="ARBA" id="ARBA00005262"/>
    </source>
</evidence>
<organism evidence="9 10">
    <name type="scientific">Exidia glandulosa HHB12029</name>
    <dbReference type="NCBI Taxonomy" id="1314781"/>
    <lineage>
        <taxon>Eukaryota</taxon>
        <taxon>Fungi</taxon>
        <taxon>Dikarya</taxon>
        <taxon>Basidiomycota</taxon>
        <taxon>Agaricomycotina</taxon>
        <taxon>Agaricomycetes</taxon>
        <taxon>Auriculariales</taxon>
        <taxon>Exidiaceae</taxon>
        <taxon>Exidia</taxon>
    </lineage>
</organism>